<feature type="non-terminal residue" evidence="2">
    <location>
        <position position="76"/>
    </location>
</feature>
<organism evidence="2 3">
    <name type="scientific">Cystoisospora suis</name>
    <dbReference type="NCBI Taxonomy" id="483139"/>
    <lineage>
        <taxon>Eukaryota</taxon>
        <taxon>Sar</taxon>
        <taxon>Alveolata</taxon>
        <taxon>Apicomplexa</taxon>
        <taxon>Conoidasida</taxon>
        <taxon>Coccidia</taxon>
        <taxon>Eucoccidiorida</taxon>
        <taxon>Eimeriorina</taxon>
        <taxon>Sarcocystidae</taxon>
        <taxon>Cystoisospora</taxon>
    </lineage>
</organism>
<gene>
    <name evidence="2" type="ORF">CSUI_011397</name>
</gene>
<keyword evidence="3" id="KW-1185">Reference proteome</keyword>
<feature type="region of interest" description="Disordered" evidence="1">
    <location>
        <begin position="1"/>
        <end position="76"/>
    </location>
</feature>
<sequence>MQLGPQRHPLPSSQQPHLQQPSSTGVMAPASSLLGAGEAARFSGGQVGPMVGKMPRSGENNNDDATNALLAAAGGG</sequence>
<dbReference type="AlphaFoldDB" id="A0A2C6KEI6"/>
<dbReference type="Proteomes" id="UP000221165">
    <property type="component" value="Unassembled WGS sequence"/>
</dbReference>
<dbReference type="EMBL" id="MIGC01011280">
    <property type="protein sequence ID" value="PHJ14793.1"/>
    <property type="molecule type" value="Genomic_DNA"/>
</dbReference>
<feature type="compositionally biased region" description="Low complexity" evidence="1">
    <location>
        <begin position="63"/>
        <end position="76"/>
    </location>
</feature>
<name>A0A2C6KEI6_9APIC</name>
<feature type="compositionally biased region" description="Low complexity" evidence="1">
    <location>
        <begin position="9"/>
        <end position="23"/>
    </location>
</feature>
<evidence type="ECO:0000313" key="2">
    <source>
        <dbReference type="EMBL" id="PHJ14793.1"/>
    </source>
</evidence>
<comment type="caution">
    <text evidence="2">The sequence shown here is derived from an EMBL/GenBank/DDBJ whole genome shotgun (WGS) entry which is preliminary data.</text>
</comment>
<dbReference type="RefSeq" id="XP_067916528.1">
    <property type="nucleotide sequence ID" value="XM_068071496.1"/>
</dbReference>
<evidence type="ECO:0000313" key="3">
    <source>
        <dbReference type="Proteomes" id="UP000221165"/>
    </source>
</evidence>
<proteinExistence type="predicted"/>
<dbReference type="VEuPathDB" id="ToxoDB:CSUI_011397"/>
<accession>A0A2C6KEI6</accession>
<evidence type="ECO:0000256" key="1">
    <source>
        <dbReference type="SAM" id="MobiDB-lite"/>
    </source>
</evidence>
<dbReference type="GeneID" id="94434707"/>
<protein>
    <submittedName>
        <fullName evidence="2">Uncharacterized protein</fullName>
    </submittedName>
</protein>
<reference evidence="2 3" key="1">
    <citation type="journal article" date="2017" name="Int. J. Parasitol.">
        <title>The genome of the protozoan parasite Cystoisospora suis and a reverse vaccinology approach to identify vaccine candidates.</title>
        <authorList>
            <person name="Palmieri N."/>
            <person name="Shrestha A."/>
            <person name="Ruttkowski B."/>
            <person name="Beck T."/>
            <person name="Vogl C."/>
            <person name="Tomley F."/>
            <person name="Blake D.P."/>
            <person name="Joachim A."/>
        </authorList>
    </citation>
    <scope>NUCLEOTIDE SEQUENCE [LARGE SCALE GENOMIC DNA]</scope>
    <source>
        <strain evidence="2 3">Wien I</strain>
    </source>
</reference>